<keyword evidence="2" id="KW-0813">Transport</keyword>
<dbReference type="OrthoDB" id="245989at2759"/>
<keyword evidence="5 6" id="KW-0472">Membrane</keyword>
<keyword evidence="3 6" id="KW-0812">Transmembrane</keyword>
<gene>
    <name evidence="8" type="ORF">BT96DRAFT_456097</name>
</gene>
<feature type="transmembrane region" description="Helical" evidence="6">
    <location>
        <begin position="82"/>
        <end position="104"/>
    </location>
</feature>
<evidence type="ECO:0000313" key="9">
    <source>
        <dbReference type="Proteomes" id="UP000799118"/>
    </source>
</evidence>
<organism evidence="8 9">
    <name type="scientific">Gymnopus androsaceus JB14</name>
    <dbReference type="NCBI Taxonomy" id="1447944"/>
    <lineage>
        <taxon>Eukaryota</taxon>
        <taxon>Fungi</taxon>
        <taxon>Dikarya</taxon>
        <taxon>Basidiomycota</taxon>
        <taxon>Agaricomycotina</taxon>
        <taxon>Agaricomycetes</taxon>
        <taxon>Agaricomycetidae</taxon>
        <taxon>Agaricales</taxon>
        <taxon>Marasmiineae</taxon>
        <taxon>Omphalotaceae</taxon>
        <taxon>Gymnopus</taxon>
    </lineage>
</organism>
<dbReference type="Proteomes" id="UP000799118">
    <property type="component" value="Unassembled WGS sequence"/>
</dbReference>
<proteinExistence type="predicted"/>
<dbReference type="AlphaFoldDB" id="A0A6A4GR38"/>
<dbReference type="InterPro" id="IPR013525">
    <property type="entry name" value="ABC2_TM"/>
</dbReference>
<feature type="transmembrane region" description="Helical" evidence="6">
    <location>
        <begin position="226"/>
        <end position="247"/>
    </location>
</feature>
<dbReference type="EMBL" id="ML769777">
    <property type="protein sequence ID" value="KAE9387833.1"/>
    <property type="molecule type" value="Genomic_DNA"/>
</dbReference>
<keyword evidence="9" id="KW-1185">Reference proteome</keyword>
<evidence type="ECO:0000256" key="5">
    <source>
        <dbReference type="ARBA" id="ARBA00023136"/>
    </source>
</evidence>
<feature type="transmembrane region" description="Helical" evidence="6">
    <location>
        <begin position="349"/>
        <end position="370"/>
    </location>
</feature>
<comment type="subcellular location">
    <subcellularLocation>
        <location evidence="1">Membrane</location>
        <topology evidence="1">Multi-pass membrane protein</topology>
    </subcellularLocation>
</comment>
<evidence type="ECO:0000259" key="7">
    <source>
        <dbReference type="Pfam" id="PF01061"/>
    </source>
</evidence>
<protein>
    <recommendedName>
        <fullName evidence="7">ABC-2 type transporter transmembrane domain-containing protein</fullName>
    </recommendedName>
</protein>
<feature type="transmembrane region" description="Helical" evidence="6">
    <location>
        <begin position="110"/>
        <end position="131"/>
    </location>
</feature>
<feature type="transmembrane region" description="Helical" evidence="6">
    <location>
        <begin position="197"/>
        <end position="219"/>
    </location>
</feature>
<evidence type="ECO:0000256" key="1">
    <source>
        <dbReference type="ARBA" id="ARBA00004141"/>
    </source>
</evidence>
<evidence type="ECO:0000256" key="6">
    <source>
        <dbReference type="SAM" id="Phobius"/>
    </source>
</evidence>
<feature type="domain" description="ABC-2 type transporter transmembrane" evidence="7">
    <location>
        <begin position="62"/>
        <end position="276"/>
    </location>
</feature>
<evidence type="ECO:0000313" key="8">
    <source>
        <dbReference type="EMBL" id="KAE9387833.1"/>
    </source>
</evidence>
<reference evidence="8" key="1">
    <citation type="journal article" date="2019" name="Environ. Microbiol.">
        <title>Fungal ecological strategies reflected in gene transcription - a case study of two litter decomposers.</title>
        <authorList>
            <person name="Barbi F."/>
            <person name="Kohler A."/>
            <person name="Barry K."/>
            <person name="Baskaran P."/>
            <person name="Daum C."/>
            <person name="Fauchery L."/>
            <person name="Ihrmark K."/>
            <person name="Kuo A."/>
            <person name="LaButti K."/>
            <person name="Lipzen A."/>
            <person name="Morin E."/>
            <person name="Grigoriev I.V."/>
            <person name="Henrissat B."/>
            <person name="Lindahl B."/>
            <person name="Martin F."/>
        </authorList>
    </citation>
    <scope>NUCLEOTIDE SEQUENCE</scope>
    <source>
        <strain evidence="8">JB14</strain>
    </source>
</reference>
<evidence type="ECO:0000256" key="2">
    <source>
        <dbReference type="ARBA" id="ARBA00022448"/>
    </source>
</evidence>
<feature type="transmembrane region" description="Helical" evidence="6">
    <location>
        <begin position="151"/>
        <end position="177"/>
    </location>
</feature>
<dbReference type="GO" id="GO:0140359">
    <property type="term" value="F:ABC-type transporter activity"/>
    <property type="evidence" value="ECO:0007669"/>
    <property type="project" value="InterPro"/>
</dbReference>
<dbReference type="PANTHER" id="PTHR19241">
    <property type="entry name" value="ATP-BINDING CASSETTE TRANSPORTER"/>
    <property type="match status" value="1"/>
</dbReference>
<keyword evidence="4 6" id="KW-1133">Transmembrane helix</keyword>
<accession>A0A6A4GR38</accession>
<sequence length="375" mass="43125">MLEAIGAGVTPRVGHRDWKDIWLDSPEYSAVIKEIEEIKEQGLAHPEPDAQKLRPYATSFFYQLKLVVGRNNRAVWRSPDYIFSRLFVCMFNSLWLSLSFLQLGTSLRDLQFRVFAIFWITFIPSLIMSQIQPLFIFNRRTFIREFSSRMYSPYAFVVGQLLSEIPYNILIAIGYWVLMVYPMHFGQGEAGLNGTGFQLLIIIFMILFGVSLGQLIAALSPSVQVAVLFNPFISMILATFCGVAIPYPDLISFWRSWLYELNPYTRTLAAMLSTELHGLVITCKSEEFNIFDPPSGQTCFDWANDFVTAFGGYLNNPNATSSCEYCQYRVGDEFYTPLNISFDNRWRDAFILFAFIVFNVIVTIVASRFLRYAKR</sequence>
<evidence type="ECO:0000256" key="3">
    <source>
        <dbReference type="ARBA" id="ARBA00022692"/>
    </source>
</evidence>
<dbReference type="Pfam" id="PF01061">
    <property type="entry name" value="ABC2_membrane"/>
    <property type="match status" value="1"/>
</dbReference>
<name>A0A6A4GR38_9AGAR</name>
<evidence type="ECO:0000256" key="4">
    <source>
        <dbReference type="ARBA" id="ARBA00022989"/>
    </source>
</evidence>
<dbReference type="GO" id="GO:0016020">
    <property type="term" value="C:membrane"/>
    <property type="evidence" value="ECO:0007669"/>
    <property type="project" value="UniProtKB-SubCell"/>
</dbReference>